<proteinExistence type="predicted"/>
<name>A0A4R6WR38_9SPHI</name>
<reference evidence="2 3" key="1">
    <citation type="submission" date="2019-03" db="EMBL/GenBank/DDBJ databases">
        <title>Genomic Encyclopedia of Archaeal and Bacterial Type Strains, Phase II (KMG-II): from individual species to whole genera.</title>
        <authorList>
            <person name="Goeker M."/>
        </authorList>
    </citation>
    <scope>NUCLEOTIDE SEQUENCE [LARGE SCALE GENOMIC DNA]</scope>
    <source>
        <strain evidence="2 3">DSM 28353</strain>
    </source>
</reference>
<evidence type="ECO:0000313" key="2">
    <source>
        <dbReference type="EMBL" id="TDQ79096.1"/>
    </source>
</evidence>
<feature type="transmembrane region" description="Helical" evidence="1">
    <location>
        <begin position="128"/>
        <end position="145"/>
    </location>
</feature>
<sequence>MRKRLFNYSLFLLWCMLAAYLINVTVKIFTPGDRIGAPSFIGIYMGTIVLMMIYVGIINKAYNEIIADKEFEDRDAELIGLGNYLLFAVVPPIIIHRMLLHVALVIATNGEVNFSDMLFNRAYWQQDFPFLLMSLLVPALFFYYWPQYRLFEKEKVKVFVDRKVLVEATWRDYKNPYLLLGQLRNVLDLEIDFKGGKIRLFDIVFIVYENKSYFAILTDGRKCILPRFEAGMLDGLLLGGWFVKINNNVRVNMLYLQYPMQNKKEILLEETVANVLFAPENAYDPSLLRIGRRCVKYVNAFLESMDDIPDSGWNERVLEVEE</sequence>
<keyword evidence="3" id="KW-1185">Reference proteome</keyword>
<dbReference type="RefSeq" id="WP_133582911.1">
    <property type="nucleotide sequence ID" value="NZ_SNYV01000011.1"/>
</dbReference>
<evidence type="ECO:0000256" key="1">
    <source>
        <dbReference type="SAM" id="Phobius"/>
    </source>
</evidence>
<comment type="caution">
    <text evidence="2">The sequence shown here is derived from an EMBL/GenBank/DDBJ whole genome shotgun (WGS) entry which is preliminary data.</text>
</comment>
<keyword evidence="1" id="KW-1133">Transmembrane helix</keyword>
<feature type="transmembrane region" description="Helical" evidence="1">
    <location>
        <begin position="41"/>
        <end position="62"/>
    </location>
</feature>
<dbReference type="EMBL" id="SNYV01000011">
    <property type="protein sequence ID" value="TDQ79096.1"/>
    <property type="molecule type" value="Genomic_DNA"/>
</dbReference>
<feature type="transmembrane region" description="Helical" evidence="1">
    <location>
        <begin position="83"/>
        <end position="108"/>
    </location>
</feature>
<organism evidence="2 3">
    <name type="scientific">Sphingobacterium yanglingense</name>
    <dbReference type="NCBI Taxonomy" id="1437280"/>
    <lineage>
        <taxon>Bacteria</taxon>
        <taxon>Pseudomonadati</taxon>
        <taxon>Bacteroidota</taxon>
        <taxon>Sphingobacteriia</taxon>
        <taxon>Sphingobacteriales</taxon>
        <taxon>Sphingobacteriaceae</taxon>
        <taxon>Sphingobacterium</taxon>
    </lineage>
</organism>
<dbReference type="AlphaFoldDB" id="A0A4R6WR38"/>
<gene>
    <name evidence="2" type="ORF">CLV99_0528</name>
</gene>
<protein>
    <submittedName>
        <fullName evidence="2">Uncharacterized protein</fullName>
    </submittedName>
</protein>
<keyword evidence="1" id="KW-0472">Membrane</keyword>
<dbReference type="OrthoDB" id="701356at2"/>
<feature type="transmembrane region" description="Helical" evidence="1">
    <location>
        <begin position="7"/>
        <end position="29"/>
    </location>
</feature>
<accession>A0A4R6WR38</accession>
<evidence type="ECO:0000313" key="3">
    <source>
        <dbReference type="Proteomes" id="UP000295292"/>
    </source>
</evidence>
<dbReference type="Proteomes" id="UP000295292">
    <property type="component" value="Unassembled WGS sequence"/>
</dbReference>
<keyword evidence="1" id="KW-0812">Transmembrane</keyword>